<dbReference type="AlphaFoldDB" id="A0A3P6SST6"/>
<dbReference type="Gene3D" id="1.20.58.2220">
    <property type="entry name" value="Formin, FH2 domain"/>
    <property type="match status" value="1"/>
</dbReference>
<evidence type="ECO:0000313" key="4">
    <source>
        <dbReference type="Proteomes" id="UP000267096"/>
    </source>
</evidence>
<proteinExistence type="predicted"/>
<accession>A0A3P6SST6</accession>
<dbReference type="Pfam" id="PF02181">
    <property type="entry name" value="FH2"/>
    <property type="match status" value="1"/>
</dbReference>
<name>A0A3P6SST6_ANISI</name>
<dbReference type="PROSITE" id="PS51444">
    <property type="entry name" value="FH2"/>
    <property type="match status" value="1"/>
</dbReference>
<feature type="compositionally biased region" description="Pro residues" evidence="1">
    <location>
        <begin position="7"/>
        <end position="28"/>
    </location>
</feature>
<dbReference type="OrthoDB" id="1104827at2759"/>
<dbReference type="GO" id="GO:0005884">
    <property type="term" value="C:actin filament"/>
    <property type="evidence" value="ECO:0007669"/>
    <property type="project" value="TreeGrafter"/>
</dbReference>
<dbReference type="PANTHER" id="PTHR45691">
    <property type="entry name" value="PROTEIN DIAPHANOUS"/>
    <property type="match status" value="1"/>
</dbReference>
<feature type="domain" description="FH2" evidence="2">
    <location>
        <begin position="46"/>
        <end position="297"/>
    </location>
</feature>
<dbReference type="SUPFAM" id="SSF101447">
    <property type="entry name" value="Formin homology 2 domain (FH2 domain)"/>
    <property type="match status" value="1"/>
</dbReference>
<dbReference type="Gene3D" id="6.10.30.30">
    <property type="match status" value="1"/>
</dbReference>
<dbReference type="SMART" id="SM00498">
    <property type="entry name" value="FH2"/>
    <property type="match status" value="1"/>
</dbReference>
<evidence type="ECO:0000313" key="3">
    <source>
        <dbReference type="EMBL" id="VDK70900.1"/>
    </source>
</evidence>
<organism evidence="3 4">
    <name type="scientific">Anisakis simplex</name>
    <name type="common">Herring worm</name>
    <dbReference type="NCBI Taxonomy" id="6269"/>
    <lineage>
        <taxon>Eukaryota</taxon>
        <taxon>Metazoa</taxon>
        <taxon>Ecdysozoa</taxon>
        <taxon>Nematoda</taxon>
        <taxon>Chromadorea</taxon>
        <taxon>Rhabditida</taxon>
        <taxon>Spirurina</taxon>
        <taxon>Ascaridomorpha</taxon>
        <taxon>Ascaridoidea</taxon>
        <taxon>Anisakidae</taxon>
        <taxon>Anisakis</taxon>
        <taxon>Anisakis simplex complex</taxon>
    </lineage>
</organism>
<protein>
    <recommendedName>
        <fullName evidence="2">FH2 domain-containing protein</fullName>
    </recommendedName>
</protein>
<reference evidence="3 4" key="1">
    <citation type="submission" date="2018-11" db="EMBL/GenBank/DDBJ databases">
        <authorList>
            <consortium name="Pathogen Informatics"/>
        </authorList>
    </citation>
    <scope>NUCLEOTIDE SEQUENCE [LARGE SCALE GENOMIC DNA]</scope>
</reference>
<dbReference type="InterPro" id="IPR051412">
    <property type="entry name" value="Formin_Homology_Diaphanous_sf"/>
</dbReference>
<dbReference type="GO" id="GO:0030041">
    <property type="term" value="P:actin filament polymerization"/>
    <property type="evidence" value="ECO:0007669"/>
    <property type="project" value="TreeGrafter"/>
</dbReference>
<dbReference type="PANTHER" id="PTHR45691:SF6">
    <property type="entry name" value="PROTEIN DIAPHANOUS"/>
    <property type="match status" value="1"/>
</dbReference>
<dbReference type="InterPro" id="IPR015425">
    <property type="entry name" value="FH2_Formin"/>
</dbReference>
<keyword evidence="4" id="KW-1185">Reference proteome</keyword>
<evidence type="ECO:0000256" key="1">
    <source>
        <dbReference type="SAM" id="MobiDB-lite"/>
    </source>
</evidence>
<dbReference type="Proteomes" id="UP000267096">
    <property type="component" value="Unassembled WGS sequence"/>
</dbReference>
<sequence>MRIGGGPPAPPPPPPLPGMKGPPPPPPLGMSKSAPATPEIPEYLKRKAQRSVDVPLKKIAWSSATIKPTQIAKDSFWAQTSEEKFANERLFETLKMKFATSRPALPTNDSELAKTANSKSLSKKKVKMPLVINDDKVLQALAILQGSCKLSLREWKRCLLEVDDKTLDAGTMQQLRTALPPIEMLNKLRELPEKKFSEMPEGEQFAATLASIKALPARLDSIVFMLRFNETLNDLKPGISAVIEACDEIRTSAGFAIFLQMVLLVGNYMGHSSKTYKDAFGFEMTILTKVRMCCFCD</sequence>
<feature type="region of interest" description="Disordered" evidence="1">
    <location>
        <begin position="1"/>
        <end position="47"/>
    </location>
</feature>
<dbReference type="InterPro" id="IPR042201">
    <property type="entry name" value="FH2_Formin_sf"/>
</dbReference>
<gene>
    <name evidence="3" type="ORF">ASIM_LOCUS19620</name>
</gene>
<dbReference type="EMBL" id="UYRR01037602">
    <property type="protein sequence ID" value="VDK70900.1"/>
    <property type="molecule type" value="Genomic_DNA"/>
</dbReference>
<evidence type="ECO:0000259" key="2">
    <source>
        <dbReference type="PROSITE" id="PS51444"/>
    </source>
</evidence>